<keyword evidence="2" id="KW-1185">Reference proteome</keyword>
<evidence type="ECO:0008006" key="3">
    <source>
        <dbReference type="Google" id="ProtNLM"/>
    </source>
</evidence>
<protein>
    <recommendedName>
        <fullName evidence="3">Plasminogen-binding protein PgbA N-terminal domain-containing protein</fullName>
    </recommendedName>
</protein>
<accession>A0ABZ0ITX7</accession>
<organism evidence="1 2">
    <name type="scientific">Imperialibacter roseus</name>
    <dbReference type="NCBI Taxonomy" id="1324217"/>
    <lineage>
        <taxon>Bacteria</taxon>
        <taxon>Pseudomonadati</taxon>
        <taxon>Bacteroidota</taxon>
        <taxon>Cytophagia</taxon>
        <taxon>Cytophagales</taxon>
        <taxon>Flammeovirgaceae</taxon>
        <taxon>Imperialibacter</taxon>
    </lineage>
</organism>
<dbReference type="Proteomes" id="UP001302349">
    <property type="component" value="Chromosome"/>
</dbReference>
<reference evidence="1 2" key="1">
    <citation type="journal article" date="2023" name="Microbiol. Resour. Announc.">
        <title>Complete Genome Sequence of Imperialibacter roseus strain P4T.</title>
        <authorList>
            <person name="Tizabi D.R."/>
            <person name="Bachvaroff T."/>
            <person name="Hill R.T."/>
        </authorList>
    </citation>
    <scope>NUCLEOTIDE SEQUENCE [LARGE SCALE GENOMIC DNA]</scope>
    <source>
        <strain evidence="1 2">P4T</strain>
    </source>
</reference>
<sequence>MKALIVTSLFFLFQGEIVGQSNWPYRVPAGVKVESIVPFHELYLFPAFRKCSIFYVDGNTSLAMANYSLLYQKMVLISVKKDTTFLKNDYLVQKYDFGDTVILNDYKYGLVEVQNDSLFPKLARKDFVHLIPVDEGTFDGYSNFVDPSTTNIVLRRVGNDTDRVLEDQFARSNIIVEKKVAFFLIDRNHRVFPASGKYIYRILPRHKNTIRDFIKAESIDFKSEAGLHKLLDFCQSL</sequence>
<name>A0ABZ0ITX7_9BACT</name>
<gene>
    <name evidence="1" type="ORF">RT717_03000</name>
</gene>
<evidence type="ECO:0000313" key="2">
    <source>
        <dbReference type="Proteomes" id="UP001302349"/>
    </source>
</evidence>
<proteinExistence type="predicted"/>
<evidence type="ECO:0000313" key="1">
    <source>
        <dbReference type="EMBL" id="WOK07589.1"/>
    </source>
</evidence>
<dbReference type="EMBL" id="CP136051">
    <property type="protein sequence ID" value="WOK07589.1"/>
    <property type="molecule type" value="Genomic_DNA"/>
</dbReference>
<dbReference type="RefSeq" id="WP_317490261.1">
    <property type="nucleotide sequence ID" value="NZ_CP136051.1"/>
</dbReference>